<dbReference type="PROSITE" id="PS50238">
    <property type="entry name" value="RHOGAP"/>
    <property type="match status" value="1"/>
</dbReference>
<organism evidence="3 4">
    <name type="scientific">Sphagnum jensenii</name>
    <dbReference type="NCBI Taxonomy" id="128206"/>
    <lineage>
        <taxon>Eukaryota</taxon>
        <taxon>Viridiplantae</taxon>
        <taxon>Streptophyta</taxon>
        <taxon>Embryophyta</taxon>
        <taxon>Bryophyta</taxon>
        <taxon>Sphagnophytina</taxon>
        <taxon>Sphagnopsida</taxon>
        <taxon>Sphagnales</taxon>
        <taxon>Sphagnaceae</taxon>
        <taxon>Sphagnum</taxon>
    </lineage>
</organism>
<feature type="domain" description="Rho-GAP" evidence="2">
    <location>
        <begin position="188"/>
        <end position="369"/>
    </location>
</feature>
<dbReference type="InterPro" id="IPR001251">
    <property type="entry name" value="CRAL-TRIO_dom"/>
</dbReference>
<gene>
    <name evidence="3" type="ORF">CSSPJE1EN1_LOCUS28176</name>
</gene>
<dbReference type="PROSITE" id="PS50191">
    <property type="entry name" value="CRAL_TRIO"/>
    <property type="match status" value="1"/>
</dbReference>
<dbReference type="Proteomes" id="UP001497444">
    <property type="component" value="Unassembled WGS sequence"/>
</dbReference>
<dbReference type="SUPFAM" id="SSF48350">
    <property type="entry name" value="GTPase activation domain, GAP"/>
    <property type="match status" value="1"/>
</dbReference>
<dbReference type="InterPro" id="IPR000198">
    <property type="entry name" value="RhoGAP_dom"/>
</dbReference>
<dbReference type="Gene3D" id="1.10.555.10">
    <property type="entry name" value="Rho GTPase activation protein"/>
    <property type="match status" value="1"/>
</dbReference>
<evidence type="ECO:0000313" key="3">
    <source>
        <dbReference type="EMBL" id="CAK9252798.1"/>
    </source>
</evidence>
<keyword evidence="4" id="KW-1185">Reference proteome</keyword>
<dbReference type="PANTHER" id="PTHR45808:SF2">
    <property type="entry name" value="RHO GTPASE-ACTIVATING PROTEIN 68F"/>
    <property type="match status" value="1"/>
</dbReference>
<reference evidence="3" key="1">
    <citation type="submission" date="2024-02" db="EMBL/GenBank/DDBJ databases">
        <authorList>
            <consortium name="ELIXIR-Norway"/>
            <consortium name="Elixir Norway"/>
        </authorList>
    </citation>
    <scope>NUCLEOTIDE SEQUENCE</scope>
</reference>
<accession>A0ABP0VEC7</accession>
<dbReference type="Pfam" id="PF00620">
    <property type="entry name" value="RhoGAP"/>
    <property type="match status" value="1"/>
</dbReference>
<evidence type="ECO:0000259" key="2">
    <source>
        <dbReference type="PROSITE" id="PS50238"/>
    </source>
</evidence>
<dbReference type="EMBL" id="CAXAQS010000706">
    <property type="protein sequence ID" value="CAK9252798.1"/>
    <property type="molecule type" value="Genomic_DNA"/>
</dbReference>
<feature type="domain" description="CRAL-TRIO" evidence="1">
    <location>
        <begin position="37"/>
        <end position="179"/>
    </location>
</feature>
<dbReference type="Gene3D" id="3.40.525.10">
    <property type="entry name" value="CRAL-TRIO lipid binding domain"/>
    <property type="match status" value="1"/>
</dbReference>
<evidence type="ECO:0000313" key="4">
    <source>
        <dbReference type="Proteomes" id="UP001497444"/>
    </source>
</evidence>
<dbReference type="InterPro" id="IPR008936">
    <property type="entry name" value="Rho_GTPase_activation_prot"/>
</dbReference>
<proteinExistence type="predicted"/>
<dbReference type="PANTHER" id="PTHR45808">
    <property type="entry name" value="RHO GTPASE-ACTIVATING PROTEIN 68F"/>
    <property type="match status" value="1"/>
</dbReference>
<evidence type="ECO:0000259" key="1">
    <source>
        <dbReference type="PROSITE" id="PS50191"/>
    </source>
</evidence>
<name>A0ABP0VEC7_9BRYO</name>
<sequence>MARPSSSDGSNEAYERALREAEVVDLTRVIKSGCVTIGQDPQGYPVIAFIPTIGFDFGEKSDETLHQIYLLFIKLAHPIVTSGPYSIVYSRKSTDWRKPLVYDYYLMLPEKEKKNLKKLYVISPQMGIRMFFTITRMFLSAEFYSKLVFIENIAEFQRIIPPKMIILPYNFLNSEDADRGLKSSGIAVPLSLDYDPTYCTTSIMQRCVRFLRNNGGLRKVGIFRVAGNENQLSLVRVRLQPPIYFTKTQMRAYMNSIIIGLEDTDYRANERTGTAQPRKKSGAVLNDDVSYNLSTVVITEIESVAQTLKLSLRTLAEPLITFKAFDVLMRITQIFDRKQCSKEKWQTEVGAIIKSMPVEHRNTLCYLLE</sequence>
<dbReference type="CDD" id="cd00159">
    <property type="entry name" value="RhoGAP"/>
    <property type="match status" value="1"/>
</dbReference>
<protein>
    <submittedName>
        <fullName evidence="3">Uncharacterized protein</fullName>
    </submittedName>
</protein>
<dbReference type="InterPro" id="IPR036865">
    <property type="entry name" value="CRAL-TRIO_dom_sf"/>
</dbReference>
<comment type="caution">
    <text evidence="3">The sequence shown here is derived from an EMBL/GenBank/DDBJ whole genome shotgun (WGS) entry which is preliminary data.</text>
</comment>
<dbReference type="SUPFAM" id="SSF52087">
    <property type="entry name" value="CRAL/TRIO domain"/>
    <property type="match status" value="1"/>
</dbReference>
<dbReference type="Pfam" id="PF13716">
    <property type="entry name" value="CRAL_TRIO_2"/>
    <property type="match status" value="1"/>
</dbReference>